<proteinExistence type="predicted"/>
<feature type="signal peptide" evidence="2">
    <location>
        <begin position="1"/>
        <end position="20"/>
    </location>
</feature>
<evidence type="ECO:0000256" key="2">
    <source>
        <dbReference type="SAM" id="SignalP"/>
    </source>
</evidence>
<keyword evidence="5" id="KW-1185">Reference proteome</keyword>
<dbReference type="HOGENOM" id="CLU_067914_0_0_1"/>
<evidence type="ECO:0000313" key="3">
    <source>
        <dbReference type="EMBL" id="EDS41038.1"/>
    </source>
</evidence>
<keyword evidence="2" id="KW-0732">Signal</keyword>
<feature type="region of interest" description="Disordered" evidence="1">
    <location>
        <begin position="104"/>
        <end position="138"/>
    </location>
</feature>
<organism>
    <name type="scientific">Culex quinquefasciatus</name>
    <name type="common">Southern house mosquito</name>
    <name type="synonym">Culex pungens</name>
    <dbReference type="NCBI Taxonomy" id="7176"/>
    <lineage>
        <taxon>Eukaryota</taxon>
        <taxon>Metazoa</taxon>
        <taxon>Ecdysozoa</taxon>
        <taxon>Arthropoda</taxon>
        <taxon>Hexapoda</taxon>
        <taxon>Insecta</taxon>
        <taxon>Pterygota</taxon>
        <taxon>Neoptera</taxon>
        <taxon>Endopterygota</taxon>
        <taxon>Diptera</taxon>
        <taxon>Nematocera</taxon>
        <taxon>Culicoidea</taxon>
        <taxon>Culicidae</taxon>
        <taxon>Culicinae</taxon>
        <taxon>Culicini</taxon>
        <taxon>Culex</taxon>
        <taxon>Culex</taxon>
    </lineage>
</organism>
<dbReference type="EnsemblMetazoa" id="CPIJ014721-RA">
    <property type="protein sequence ID" value="CPIJ014721-PA"/>
    <property type="gene ID" value="CPIJ014721"/>
</dbReference>
<feature type="compositionally biased region" description="Low complexity" evidence="1">
    <location>
        <begin position="114"/>
        <end position="131"/>
    </location>
</feature>
<evidence type="ECO:0000313" key="4">
    <source>
        <dbReference type="EnsemblMetazoa" id="CPIJ014721-PA"/>
    </source>
</evidence>
<name>B0X5Q7_CULQU</name>
<gene>
    <name evidence="4" type="primary">6048016</name>
    <name evidence="3" type="ORF">CpipJ_CPIJ014721</name>
</gene>
<dbReference type="KEGG" id="cqu:CpipJ_CPIJ014721"/>
<dbReference type="EMBL" id="DS232393">
    <property type="protein sequence ID" value="EDS41038.1"/>
    <property type="molecule type" value="Genomic_DNA"/>
</dbReference>
<dbReference type="VEuPathDB" id="VectorBase:CPIJ014721"/>
<dbReference type="OMA" id="WSAAVEC"/>
<dbReference type="PANTHER" id="PTHR21253">
    <property type="entry name" value="F-BOX ONLY PROTEIN 11-RELATED"/>
    <property type="match status" value="1"/>
</dbReference>
<accession>B0X5Q7</accession>
<dbReference type="OrthoDB" id="8180611at2759"/>
<dbReference type="InterPro" id="IPR006631">
    <property type="entry name" value="DM4_12"/>
</dbReference>
<dbReference type="InParanoid" id="B0X5Q7"/>
<dbReference type="eggNOG" id="ENOG502T972">
    <property type="taxonomic scope" value="Eukaryota"/>
</dbReference>
<reference evidence="3" key="1">
    <citation type="submission" date="2007-03" db="EMBL/GenBank/DDBJ databases">
        <title>Annotation of Culex pipiens quinquefasciatus.</title>
        <authorList>
            <consortium name="The Broad Institute Genome Sequencing Platform"/>
            <person name="Atkinson P.W."/>
            <person name="Hemingway J."/>
            <person name="Christensen B.M."/>
            <person name="Higgs S."/>
            <person name="Kodira C."/>
            <person name="Hannick L."/>
            <person name="Megy K."/>
            <person name="O'Leary S."/>
            <person name="Pearson M."/>
            <person name="Haas B.J."/>
            <person name="Mauceli E."/>
            <person name="Wortman J.R."/>
            <person name="Lee N.H."/>
            <person name="Guigo R."/>
            <person name="Stanke M."/>
            <person name="Alvarado L."/>
            <person name="Amedeo P."/>
            <person name="Antoine C.H."/>
            <person name="Arensburger P."/>
            <person name="Bidwell S.L."/>
            <person name="Crawford M."/>
            <person name="Camaro F."/>
            <person name="Devon K."/>
            <person name="Engels R."/>
            <person name="Hammond M."/>
            <person name="Howarth C."/>
            <person name="Koehrsen M."/>
            <person name="Lawson D."/>
            <person name="Montgomery P."/>
            <person name="Nene V."/>
            <person name="Nusbaum C."/>
            <person name="Puiu D."/>
            <person name="Romero-Severson J."/>
            <person name="Severson D.W."/>
            <person name="Shumway M."/>
            <person name="Sisk P."/>
            <person name="Stolte C."/>
            <person name="Zeng Q."/>
            <person name="Eisenstadt E."/>
            <person name="Fraser-Liggett C."/>
            <person name="Strausberg R."/>
            <person name="Galagan J."/>
            <person name="Birren B."/>
            <person name="Collins F.H."/>
        </authorList>
    </citation>
    <scope>NUCLEOTIDE SEQUENCE [LARGE SCALE GENOMIC DNA]</scope>
    <source>
        <strain evidence="3">JHB</strain>
    </source>
</reference>
<dbReference type="Pfam" id="PF07841">
    <property type="entry name" value="DM4_12"/>
    <property type="match status" value="1"/>
</dbReference>
<dbReference type="SMART" id="SM00718">
    <property type="entry name" value="DM4_12"/>
    <property type="match status" value="1"/>
</dbReference>
<dbReference type="Proteomes" id="UP000002320">
    <property type="component" value="Unassembled WGS sequence"/>
</dbReference>
<dbReference type="VEuPathDB" id="VectorBase:CQUJHB010807"/>
<feature type="chain" id="PRO_5014567196" evidence="2">
    <location>
        <begin position="21"/>
        <end position="333"/>
    </location>
</feature>
<dbReference type="AlphaFoldDB" id="B0X5Q7"/>
<sequence length="333" mass="38279">MARKLAKLMVIILMAYWSAAVECGELNGTEPSGNDQLLLRKKRFLLFPVNANLLFTTSGNKAMIFKGPGGYFTILELDMYYPLPDYRFRFSKFRLGEVAILPDSSSAAPPPPSTTTTTTAKPETSTAAPAPVSEHHNGQELSPLEVQQYLKDHPGAWVPPGYGKDRSDWFPVESYNQHLNNWHQSNWNTYPSQQYSYRYIPRMQRSLGDSEDDLDEDDHFNISHHRDWEHFHHYRERRELYHTLETGIGSKFDFSMKSCIMRAICEAQSFLMPPGKSMVMDVVRILFSVPLKEDLHDEYSKAMRGEGLDCHEQYGKHCPISILYLLLFGKFVP</sequence>
<reference evidence="4" key="2">
    <citation type="submission" date="2021-02" db="UniProtKB">
        <authorList>
            <consortium name="EnsemblMetazoa"/>
        </authorList>
    </citation>
    <scope>IDENTIFICATION</scope>
    <source>
        <strain evidence="4">JHB</strain>
    </source>
</reference>
<protein>
    <submittedName>
        <fullName evidence="3 4">Uncharacterized protein</fullName>
    </submittedName>
</protein>
<dbReference type="PANTHER" id="PTHR21253:SF0">
    <property type="entry name" value="F-BOX ONLY PROTEIN 11-RELATED"/>
    <property type="match status" value="1"/>
</dbReference>
<evidence type="ECO:0000256" key="1">
    <source>
        <dbReference type="SAM" id="MobiDB-lite"/>
    </source>
</evidence>
<evidence type="ECO:0000313" key="5">
    <source>
        <dbReference type="Proteomes" id="UP000002320"/>
    </source>
</evidence>